<keyword evidence="4" id="KW-1185">Reference proteome</keyword>
<dbReference type="RefSeq" id="WP_055454033.1">
    <property type="nucleotide sequence ID" value="NZ_CYHE01000001.1"/>
</dbReference>
<evidence type="ECO:0000256" key="2">
    <source>
        <dbReference type="PIRNR" id="PIRNR029218"/>
    </source>
</evidence>
<accession>A0A0K6HMQ0</accession>
<evidence type="ECO:0000256" key="1">
    <source>
        <dbReference type="ARBA" id="ARBA00022649"/>
    </source>
</evidence>
<dbReference type="InterPro" id="IPR035093">
    <property type="entry name" value="RelE/ParE_toxin_dom_sf"/>
</dbReference>
<name>A0A0K6HMQ0_9HYPH</name>
<protein>
    <recommendedName>
        <fullName evidence="2">Toxin</fullName>
    </recommendedName>
</protein>
<comment type="similarity">
    <text evidence="2">Belongs to the RelE toxin family.</text>
</comment>
<dbReference type="PIRSF" id="PIRSF029218">
    <property type="entry name" value="ParE"/>
    <property type="match status" value="1"/>
</dbReference>
<dbReference type="EMBL" id="CYHE01000001">
    <property type="protein sequence ID" value="CUA92101.1"/>
    <property type="molecule type" value="Genomic_DNA"/>
</dbReference>
<sequence>MAYRLTRKAADDITAIYIEGAVRFGDVQATRYHALLQSAFELIAANPYLARERTELSPPVRVHPVQSHLVIYAADDNRDVLIIRVRHGHEDWKQNPSGE</sequence>
<dbReference type="Proteomes" id="UP000183900">
    <property type="component" value="Unassembled WGS sequence"/>
</dbReference>
<proteinExistence type="inferred from homology"/>
<reference evidence="4" key="1">
    <citation type="submission" date="2015-08" db="EMBL/GenBank/DDBJ databases">
        <authorList>
            <person name="Varghese N."/>
        </authorList>
    </citation>
    <scope>NUCLEOTIDE SEQUENCE [LARGE SCALE GENOMIC DNA]</scope>
    <source>
        <strain evidence="4">DSM 23407</strain>
    </source>
</reference>
<evidence type="ECO:0000313" key="4">
    <source>
        <dbReference type="Proteomes" id="UP000183900"/>
    </source>
</evidence>
<dbReference type="Pfam" id="PF05016">
    <property type="entry name" value="ParE_toxin"/>
    <property type="match status" value="1"/>
</dbReference>
<gene>
    <name evidence="3" type="ORF">Ga0061067_101281</name>
</gene>
<dbReference type="InterPro" id="IPR028344">
    <property type="entry name" value="ParE1/4"/>
</dbReference>
<dbReference type="OrthoDB" id="7173315at2"/>
<organism evidence="3 4">
    <name type="scientific">Pannonibacter indicus</name>
    <dbReference type="NCBI Taxonomy" id="466044"/>
    <lineage>
        <taxon>Bacteria</taxon>
        <taxon>Pseudomonadati</taxon>
        <taxon>Pseudomonadota</taxon>
        <taxon>Alphaproteobacteria</taxon>
        <taxon>Hyphomicrobiales</taxon>
        <taxon>Stappiaceae</taxon>
        <taxon>Pannonibacter</taxon>
    </lineage>
</organism>
<dbReference type="AlphaFoldDB" id="A0A0K6HMQ0"/>
<dbReference type="Gene3D" id="3.30.2310.20">
    <property type="entry name" value="RelE-like"/>
    <property type="match status" value="1"/>
</dbReference>
<dbReference type="InterPro" id="IPR007712">
    <property type="entry name" value="RelE/ParE_toxin"/>
</dbReference>
<evidence type="ECO:0000313" key="3">
    <source>
        <dbReference type="EMBL" id="CUA92101.1"/>
    </source>
</evidence>
<keyword evidence="1" id="KW-1277">Toxin-antitoxin system</keyword>